<dbReference type="AlphaFoldDB" id="A0A060X383"/>
<name>A0A060X383_ONCMY</name>
<organism evidence="1 2">
    <name type="scientific">Oncorhynchus mykiss</name>
    <name type="common">Rainbow trout</name>
    <name type="synonym">Salmo gairdneri</name>
    <dbReference type="NCBI Taxonomy" id="8022"/>
    <lineage>
        <taxon>Eukaryota</taxon>
        <taxon>Metazoa</taxon>
        <taxon>Chordata</taxon>
        <taxon>Craniata</taxon>
        <taxon>Vertebrata</taxon>
        <taxon>Euteleostomi</taxon>
        <taxon>Actinopterygii</taxon>
        <taxon>Neopterygii</taxon>
        <taxon>Teleostei</taxon>
        <taxon>Protacanthopterygii</taxon>
        <taxon>Salmoniformes</taxon>
        <taxon>Salmonidae</taxon>
        <taxon>Salmoninae</taxon>
        <taxon>Oncorhynchus</taxon>
    </lineage>
</organism>
<protein>
    <submittedName>
        <fullName evidence="1">Uncharacterized protein</fullName>
    </submittedName>
</protein>
<gene>
    <name evidence="1" type="ORF">GSONMT00055111001</name>
</gene>
<dbReference type="EMBL" id="FR904761">
    <property type="protein sequence ID" value="CDQ71310.1"/>
    <property type="molecule type" value="Genomic_DNA"/>
</dbReference>
<reference evidence="1" key="2">
    <citation type="submission" date="2014-03" db="EMBL/GenBank/DDBJ databases">
        <authorList>
            <person name="Genoscope - CEA"/>
        </authorList>
    </citation>
    <scope>NUCLEOTIDE SEQUENCE</scope>
</reference>
<dbReference type="Proteomes" id="UP000193380">
    <property type="component" value="Unassembled WGS sequence"/>
</dbReference>
<evidence type="ECO:0000313" key="2">
    <source>
        <dbReference type="Proteomes" id="UP000193380"/>
    </source>
</evidence>
<dbReference type="PaxDb" id="8022-A0A060X383"/>
<dbReference type="STRING" id="8022.A0A060X383"/>
<dbReference type="InterPro" id="IPR045864">
    <property type="entry name" value="aa-tRNA-synth_II/BPL/LPL"/>
</dbReference>
<proteinExistence type="predicted"/>
<accession>A0A060X383</accession>
<evidence type="ECO:0000313" key="1">
    <source>
        <dbReference type="EMBL" id="CDQ71310.1"/>
    </source>
</evidence>
<dbReference type="Gene3D" id="3.30.930.10">
    <property type="entry name" value="Bira Bifunctional Protein, Domain 2"/>
    <property type="match status" value="1"/>
</dbReference>
<reference evidence="1" key="1">
    <citation type="journal article" date="2014" name="Nat. Commun.">
        <title>The rainbow trout genome provides novel insights into evolution after whole-genome duplication in vertebrates.</title>
        <authorList>
            <person name="Berthelot C."/>
            <person name="Brunet F."/>
            <person name="Chalopin D."/>
            <person name="Juanchich A."/>
            <person name="Bernard M."/>
            <person name="Noel B."/>
            <person name="Bento P."/>
            <person name="Da Silva C."/>
            <person name="Labadie K."/>
            <person name="Alberti A."/>
            <person name="Aury J.M."/>
            <person name="Louis A."/>
            <person name="Dehais P."/>
            <person name="Bardou P."/>
            <person name="Montfort J."/>
            <person name="Klopp C."/>
            <person name="Cabau C."/>
            <person name="Gaspin C."/>
            <person name="Thorgaard G.H."/>
            <person name="Boussaha M."/>
            <person name="Quillet E."/>
            <person name="Guyomard R."/>
            <person name="Galiana D."/>
            <person name="Bobe J."/>
            <person name="Volff J.N."/>
            <person name="Genet C."/>
            <person name="Wincker P."/>
            <person name="Jaillon O."/>
            <person name="Roest Crollius H."/>
            <person name="Guiguen Y."/>
        </authorList>
    </citation>
    <scope>NUCLEOTIDE SEQUENCE [LARGE SCALE GENOMIC DNA]</scope>
</reference>
<sequence>MAAGGRYDHLILEFRGPASSAHVPSAVGASLALDKVCAALASMEEPFV</sequence>